<dbReference type="KEGG" id="sroi:IAG44_04025"/>
<dbReference type="FunFam" id="3.40.33.10:FF:000002">
    <property type="entry name" value="Golgi-associated plant pathogenesis-related protein 1"/>
    <property type="match status" value="1"/>
</dbReference>
<proteinExistence type="predicted"/>
<feature type="domain" description="SCP" evidence="2">
    <location>
        <begin position="42"/>
        <end position="180"/>
    </location>
</feature>
<dbReference type="Proteomes" id="UP000516052">
    <property type="component" value="Chromosome"/>
</dbReference>
<accession>A0A7H0I7E4</accession>
<dbReference type="Gene3D" id="3.40.33.10">
    <property type="entry name" value="CAP"/>
    <property type="match status" value="1"/>
</dbReference>
<dbReference type="InterPro" id="IPR014044">
    <property type="entry name" value="CAP_dom"/>
</dbReference>
<feature type="signal peptide" evidence="1">
    <location>
        <begin position="1"/>
        <end position="30"/>
    </location>
</feature>
<dbReference type="CDD" id="cd05382">
    <property type="entry name" value="CAP_GAPR1-like"/>
    <property type="match status" value="1"/>
</dbReference>
<dbReference type="Pfam" id="PF00188">
    <property type="entry name" value="CAP"/>
    <property type="match status" value="1"/>
</dbReference>
<evidence type="ECO:0000313" key="4">
    <source>
        <dbReference type="Proteomes" id="UP000516052"/>
    </source>
</evidence>
<feature type="chain" id="PRO_5038983290" evidence="1">
    <location>
        <begin position="31"/>
        <end position="190"/>
    </location>
</feature>
<dbReference type="InterPro" id="IPR002413">
    <property type="entry name" value="V5_allergen-like"/>
</dbReference>
<organism evidence="3 4">
    <name type="scientific">Streptomyces roseirectus</name>
    <dbReference type="NCBI Taxonomy" id="2768066"/>
    <lineage>
        <taxon>Bacteria</taxon>
        <taxon>Bacillati</taxon>
        <taxon>Actinomycetota</taxon>
        <taxon>Actinomycetes</taxon>
        <taxon>Kitasatosporales</taxon>
        <taxon>Streptomycetaceae</taxon>
        <taxon>Streptomyces</taxon>
    </lineage>
</organism>
<gene>
    <name evidence="3" type="ORF">IAG44_04025</name>
</gene>
<dbReference type="InterPro" id="IPR034113">
    <property type="entry name" value="SCP_GAPR1-like"/>
</dbReference>
<dbReference type="InterPro" id="IPR006311">
    <property type="entry name" value="TAT_signal"/>
</dbReference>
<dbReference type="AlphaFoldDB" id="A0A7H0I7E4"/>
<dbReference type="SMART" id="SM00198">
    <property type="entry name" value="SCP"/>
    <property type="match status" value="1"/>
</dbReference>
<evidence type="ECO:0000259" key="2">
    <source>
        <dbReference type="SMART" id="SM00198"/>
    </source>
</evidence>
<dbReference type="PANTHER" id="PTHR10334">
    <property type="entry name" value="CYSTEINE-RICH SECRETORY PROTEIN-RELATED"/>
    <property type="match status" value="1"/>
</dbReference>
<reference evidence="3 4" key="1">
    <citation type="submission" date="2020-08" db="EMBL/GenBank/DDBJ databases">
        <title>A novel species.</title>
        <authorList>
            <person name="Gao J."/>
        </authorList>
    </citation>
    <scope>NUCLEOTIDE SEQUENCE [LARGE SCALE GENOMIC DNA]</scope>
    <source>
        <strain evidence="3 4">CRXT-G-22</strain>
    </source>
</reference>
<dbReference type="PRINTS" id="PR00838">
    <property type="entry name" value="V5ALLERGEN"/>
</dbReference>
<name>A0A7H0I7E4_9ACTN</name>
<dbReference type="PRINTS" id="PR00837">
    <property type="entry name" value="V5TPXLIKE"/>
</dbReference>
<sequence>MTTMNRRNAVRGTLAALVALAAALTLAAPAAPRASAASADPAFDQQVLDRANYLRAKHGVPPLTLNGEISGWAQEWADQLASSGQFAHRPNNKYGENLHYAWRPDGSSPTGAEVVDGWYNQVKDYHYYGSEPDMGTFKNWGLFTQVVWKSSARIGVGKATASGGKTYVVVNFDPPGNFINQFAANVLPPK</sequence>
<dbReference type="InterPro" id="IPR001283">
    <property type="entry name" value="CRISP-related"/>
</dbReference>
<dbReference type="EMBL" id="CP060828">
    <property type="protein sequence ID" value="QNP68710.1"/>
    <property type="molecule type" value="Genomic_DNA"/>
</dbReference>
<dbReference type="SUPFAM" id="SSF55797">
    <property type="entry name" value="PR-1-like"/>
    <property type="match status" value="1"/>
</dbReference>
<protein>
    <submittedName>
        <fullName evidence="3">Secretion protein</fullName>
    </submittedName>
</protein>
<dbReference type="InterPro" id="IPR035940">
    <property type="entry name" value="CAP_sf"/>
</dbReference>
<evidence type="ECO:0000313" key="3">
    <source>
        <dbReference type="EMBL" id="QNP68710.1"/>
    </source>
</evidence>
<evidence type="ECO:0000256" key="1">
    <source>
        <dbReference type="SAM" id="SignalP"/>
    </source>
</evidence>
<dbReference type="RefSeq" id="WP_187745749.1">
    <property type="nucleotide sequence ID" value="NZ_CP060828.1"/>
</dbReference>
<keyword evidence="4" id="KW-1185">Reference proteome</keyword>
<dbReference type="PROSITE" id="PS51318">
    <property type="entry name" value="TAT"/>
    <property type="match status" value="1"/>
</dbReference>
<keyword evidence="1" id="KW-0732">Signal</keyword>